<dbReference type="AlphaFoldDB" id="A0A087HHQ5"/>
<accession>A0A087HHQ5</accession>
<dbReference type="InterPro" id="IPR036955">
    <property type="entry name" value="AP2/ERF_dom_sf"/>
</dbReference>
<keyword evidence="4" id="KW-0804">Transcription</keyword>
<keyword evidence="5" id="KW-0539">Nucleus</keyword>
<comment type="subcellular location">
    <subcellularLocation>
        <location evidence="1">Nucleus</location>
    </subcellularLocation>
</comment>
<dbReference type="SUPFAM" id="SSF54171">
    <property type="entry name" value="DNA-binding domain"/>
    <property type="match status" value="1"/>
</dbReference>
<feature type="region of interest" description="Disordered" evidence="7">
    <location>
        <begin position="61"/>
        <end position="90"/>
    </location>
</feature>
<keyword evidence="2" id="KW-0805">Transcription regulation</keyword>
<dbReference type="Gene3D" id="3.30.730.10">
    <property type="entry name" value="AP2/ERF domain"/>
    <property type="match status" value="1"/>
</dbReference>
<reference evidence="10" key="1">
    <citation type="journal article" date="2015" name="Nat. Plants">
        <title>Genome expansion of Arabis alpina linked with retrotransposition and reduced symmetric DNA methylation.</title>
        <authorList>
            <person name="Willing E.M."/>
            <person name="Rawat V."/>
            <person name="Mandakova T."/>
            <person name="Maumus F."/>
            <person name="James G.V."/>
            <person name="Nordstroem K.J."/>
            <person name="Becker C."/>
            <person name="Warthmann N."/>
            <person name="Chica C."/>
            <person name="Szarzynska B."/>
            <person name="Zytnicki M."/>
            <person name="Albani M.C."/>
            <person name="Kiefer C."/>
            <person name="Bergonzi S."/>
            <person name="Castaings L."/>
            <person name="Mateos J.L."/>
            <person name="Berns M.C."/>
            <person name="Bujdoso N."/>
            <person name="Piofczyk T."/>
            <person name="de Lorenzo L."/>
            <person name="Barrero-Sicilia C."/>
            <person name="Mateos I."/>
            <person name="Piednoel M."/>
            <person name="Hagmann J."/>
            <person name="Chen-Min-Tao R."/>
            <person name="Iglesias-Fernandez R."/>
            <person name="Schuster S.C."/>
            <person name="Alonso-Blanco C."/>
            <person name="Roudier F."/>
            <person name="Carbonero P."/>
            <person name="Paz-Ares J."/>
            <person name="Davis S.J."/>
            <person name="Pecinka A."/>
            <person name="Quesneville H."/>
            <person name="Colot V."/>
            <person name="Lysak M.A."/>
            <person name="Weigel D."/>
            <person name="Coupland G."/>
            <person name="Schneeberger K."/>
        </authorList>
    </citation>
    <scope>NUCLEOTIDE SEQUENCE [LARGE SCALE GENOMIC DNA]</scope>
    <source>
        <strain evidence="10">cv. Pajares</strain>
    </source>
</reference>
<dbReference type="GO" id="GO:0005634">
    <property type="term" value="C:nucleus"/>
    <property type="evidence" value="ECO:0007669"/>
    <property type="project" value="UniProtKB-SubCell"/>
</dbReference>
<evidence type="ECO:0000313" key="9">
    <source>
        <dbReference type="EMBL" id="KFK41657.1"/>
    </source>
</evidence>
<evidence type="ECO:0000256" key="3">
    <source>
        <dbReference type="ARBA" id="ARBA00023125"/>
    </source>
</evidence>
<feature type="domain" description="AP2/ERF" evidence="8">
    <location>
        <begin position="86"/>
        <end position="143"/>
    </location>
</feature>
<protein>
    <recommendedName>
        <fullName evidence="8">AP2/ERF domain-containing protein</fullName>
    </recommendedName>
</protein>
<dbReference type="PROSITE" id="PS51032">
    <property type="entry name" value="AP2_ERF"/>
    <property type="match status" value="1"/>
</dbReference>
<sequence>MCGGAVISDYIAPSWSDQGKNLRAGKSSWNRNGVVNLTTIADFDIGDFDFAGVSPISSATRKPGGLNRSVNGVDDGTKKKKKNSSGYKGIRKRPWGRWAAEIRDPIKGVRVWLGTFDSAEEAAKAYDLEAKRIRGAKAKLNFPNQDSRKRKADESWTMQHVEAKTKAKADESWIEEKAKAVESVTVEQVEEKGETGLGLEVGGLVASSSFFEFLWEENDLDTVKIDTQWLEDVIVGDQEEKRQEGYGGEADVNARFSEELLAFENQTEWEENGVDRLQVDTQWLEDVIMGDSEKKKKKQESNGGEANVNGRFSEELLAFENENESECFLQTPFMEGNGHLDGGSDIDLWF</sequence>
<dbReference type="InterPro" id="IPR016177">
    <property type="entry name" value="DNA-bd_dom_sf"/>
</dbReference>
<feature type="region of interest" description="Disordered" evidence="7">
    <location>
        <begin position="290"/>
        <end position="309"/>
    </location>
</feature>
<evidence type="ECO:0000256" key="6">
    <source>
        <dbReference type="ARBA" id="ARBA00024343"/>
    </source>
</evidence>
<comment type="similarity">
    <text evidence="6">Belongs to the AP2/ERF transcription factor family. ERF subfamily.</text>
</comment>
<dbReference type="CDD" id="cd00018">
    <property type="entry name" value="AP2"/>
    <property type="match status" value="1"/>
</dbReference>
<dbReference type="InterPro" id="IPR044808">
    <property type="entry name" value="ERF_plant"/>
</dbReference>
<dbReference type="Proteomes" id="UP000029120">
    <property type="component" value="Chromosome 2"/>
</dbReference>
<evidence type="ECO:0000256" key="2">
    <source>
        <dbReference type="ARBA" id="ARBA00023015"/>
    </source>
</evidence>
<name>A0A087HHQ5_ARAAL</name>
<dbReference type="FunFam" id="3.30.730.10:FF:000001">
    <property type="entry name" value="Ethylene-responsive transcription factor 2"/>
    <property type="match status" value="1"/>
</dbReference>
<gene>
    <name evidence="9" type="ordered locus">AALP_Aa2g155900</name>
</gene>
<dbReference type="SMART" id="SM00380">
    <property type="entry name" value="AP2"/>
    <property type="match status" value="1"/>
</dbReference>
<organism evidence="9 10">
    <name type="scientific">Arabis alpina</name>
    <name type="common">Alpine rock-cress</name>
    <dbReference type="NCBI Taxonomy" id="50452"/>
    <lineage>
        <taxon>Eukaryota</taxon>
        <taxon>Viridiplantae</taxon>
        <taxon>Streptophyta</taxon>
        <taxon>Embryophyta</taxon>
        <taxon>Tracheophyta</taxon>
        <taxon>Spermatophyta</taxon>
        <taxon>Magnoliopsida</taxon>
        <taxon>eudicotyledons</taxon>
        <taxon>Gunneridae</taxon>
        <taxon>Pentapetalae</taxon>
        <taxon>rosids</taxon>
        <taxon>malvids</taxon>
        <taxon>Brassicales</taxon>
        <taxon>Brassicaceae</taxon>
        <taxon>Arabideae</taxon>
        <taxon>Arabis</taxon>
    </lineage>
</organism>
<dbReference type="GO" id="GO:0003677">
    <property type="term" value="F:DNA binding"/>
    <property type="evidence" value="ECO:0007669"/>
    <property type="project" value="UniProtKB-KW"/>
</dbReference>
<evidence type="ECO:0000256" key="5">
    <source>
        <dbReference type="ARBA" id="ARBA00023242"/>
    </source>
</evidence>
<dbReference type="PANTHER" id="PTHR31190:SF264">
    <property type="entry name" value="ETHYLENE-RESPONSIVE TRANSCRIPTION FACTOR ERF073"/>
    <property type="match status" value="1"/>
</dbReference>
<dbReference type="InterPro" id="IPR001471">
    <property type="entry name" value="AP2/ERF_dom"/>
</dbReference>
<dbReference type="GO" id="GO:0009873">
    <property type="term" value="P:ethylene-activated signaling pathway"/>
    <property type="evidence" value="ECO:0007669"/>
    <property type="project" value="InterPro"/>
</dbReference>
<evidence type="ECO:0000256" key="4">
    <source>
        <dbReference type="ARBA" id="ARBA00023163"/>
    </source>
</evidence>
<keyword evidence="3" id="KW-0238">DNA-binding</keyword>
<dbReference type="PRINTS" id="PR00367">
    <property type="entry name" value="ETHRSPELEMNT"/>
</dbReference>
<evidence type="ECO:0000313" key="10">
    <source>
        <dbReference type="Proteomes" id="UP000029120"/>
    </source>
</evidence>
<evidence type="ECO:0000259" key="8">
    <source>
        <dbReference type="PROSITE" id="PS51032"/>
    </source>
</evidence>
<dbReference type="Pfam" id="PF00847">
    <property type="entry name" value="AP2"/>
    <property type="match status" value="1"/>
</dbReference>
<evidence type="ECO:0000256" key="1">
    <source>
        <dbReference type="ARBA" id="ARBA00004123"/>
    </source>
</evidence>
<feature type="compositionally biased region" description="Basic residues" evidence="7">
    <location>
        <begin position="78"/>
        <end position="90"/>
    </location>
</feature>
<keyword evidence="10" id="KW-1185">Reference proteome</keyword>
<dbReference type="Gramene" id="KFK41657">
    <property type="protein sequence ID" value="KFK41657"/>
    <property type="gene ID" value="AALP_AA2G155900"/>
</dbReference>
<evidence type="ECO:0000256" key="7">
    <source>
        <dbReference type="SAM" id="MobiDB-lite"/>
    </source>
</evidence>
<dbReference type="GO" id="GO:0003700">
    <property type="term" value="F:DNA-binding transcription factor activity"/>
    <property type="evidence" value="ECO:0007669"/>
    <property type="project" value="InterPro"/>
</dbReference>
<proteinExistence type="inferred from homology"/>
<dbReference type="EMBL" id="CM002870">
    <property type="protein sequence ID" value="KFK41657.1"/>
    <property type="molecule type" value="Genomic_DNA"/>
</dbReference>
<dbReference type="OrthoDB" id="1930411at2759"/>
<dbReference type="OMA" id="SQVDTQW"/>
<dbReference type="PANTHER" id="PTHR31190">
    <property type="entry name" value="DNA-BINDING DOMAIN"/>
    <property type="match status" value="1"/>
</dbReference>